<accession>A0A0L0CYZ1</accession>
<evidence type="ECO:0000313" key="2">
    <source>
        <dbReference type="Proteomes" id="UP000054566"/>
    </source>
</evidence>
<proteinExistence type="predicted"/>
<gene>
    <name evidence="1" type="ORF">PFLG_02590</name>
</gene>
<name>A0A0L0CYZ1_PLAFA</name>
<reference evidence="2" key="1">
    <citation type="submission" date="2015-07" db="EMBL/GenBank/DDBJ databases">
        <title>Annotation of Plasmodium falciparum RAJ116.</title>
        <authorList>
            <consortium name="The Broad Institute Genome Sequencing Platform"/>
            <person name="Volkman S.K."/>
            <person name="Neafsey D.E."/>
            <person name="Dash A.P."/>
            <person name="Chitnis C.E."/>
            <person name="Hartl D.L."/>
            <person name="Young S.K."/>
            <person name="Zeng Q."/>
            <person name="Koehrsen M."/>
            <person name="Alvarado L."/>
            <person name="Berlin A."/>
            <person name="Borenstein D."/>
            <person name="Chapman S.B."/>
            <person name="Chen Z."/>
            <person name="Engels R."/>
            <person name="Freedman E."/>
            <person name="Gellesch M."/>
            <person name="Goldberg J."/>
            <person name="Griggs A."/>
            <person name="Gujja S."/>
            <person name="Heilman E.R."/>
            <person name="Heiman D.I."/>
            <person name="Howarth C."/>
            <person name="Jen D."/>
            <person name="Larson L."/>
            <person name="Mehta T."/>
            <person name="Neiman D."/>
            <person name="Park D."/>
            <person name="Pearson M."/>
            <person name="Roberts A."/>
            <person name="Saif S."/>
            <person name="Shea T."/>
            <person name="Shenoy N."/>
            <person name="Sisk P."/>
            <person name="Stolte C."/>
            <person name="Sykes S."/>
            <person name="Walk T."/>
            <person name="White J."/>
            <person name="Yandava C."/>
            <person name="Haas B."/>
            <person name="Henn M.R."/>
            <person name="Nusbaum C."/>
            <person name="Birren B."/>
        </authorList>
    </citation>
    <scope>NUCLEOTIDE SEQUENCE [LARGE SCALE GENOMIC DNA]</scope>
    <source>
        <strain evidence="2">RAJ116</strain>
    </source>
</reference>
<evidence type="ECO:0000313" key="1">
    <source>
        <dbReference type="EMBL" id="KNC37487.1"/>
    </source>
</evidence>
<protein>
    <submittedName>
        <fullName evidence="1">Uncharacterized protein</fullName>
    </submittedName>
</protein>
<organism evidence="1 2">
    <name type="scientific">Plasmodium falciparum RAJ116</name>
    <dbReference type="NCBI Taxonomy" id="580058"/>
    <lineage>
        <taxon>Eukaryota</taxon>
        <taxon>Sar</taxon>
        <taxon>Alveolata</taxon>
        <taxon>Apicomplexa</taxon>
        <taxon>Aconoidasida</taxon>
        <taxon>Haemosporida</taxon>
        <taxon>Plasmodiidae</taxon>
        <taxon>Plasmodium</taxon>
        <taxon>Plasmodium (Laverania)</taxon>
    </lineage>
</organism>
<sequence length="134" mass="15878">INNIVEYINQEEKKKGNWTENLRYETQKIKFKETIHKMNITENNLSYESRKIFNKVFEKDISSKKKEKNICQNNGEEIKDDGNYVTASYKTNKELKKQKYENILINKIKNKGEFFLSNFAVPLESPLYIKGGEN</sequence>
<feature type="non-terminal residue" evidence="1">
    <location>
        <position position="1"/>
    </location>
</feature>
<dbReference type="Proteomes" id="UP000054566">
    <property type="component" value="Unassembled WGS sequence"/>
</dbReference>
<dbReference type="EMBL" id="GG664543">
    <property type="protein sequence ID" value="KNC37487.1"/>
    <property type="molecule type" value="Genomic_DNA"/>
</dbReference>
<dbReference type="OrthoDB" id="378452at2759"/>
<reference evidence="2" key="2">
    <citation type="submission" date="2015-07" db="EMBL/GenBank/DDBJ databases">
        <title>The genome sequence of Plasmodium falciparum RAJ116.</title>
        <authorList>
            <consortium name="The Broad Institute Genome Sequencing Platform"/>
            <person name="Volkman S.K."/>
            <person name="Neafsey D.E."/>
            <person name="Dash A.P."/>
            <person name="Chitnis C.E."/>
            <person name="Hartl D.L."/>
            <person name="Young S.K."/>
            <person name="Kodira C.D."/>
            <person name="Zeng Q."/>
            <person name="Koehrsen M."/>
            <person name="Godfrey P."/>
            <person name="Alvarado L."/>
            <person name="Berlin A."/>
            <person name="Borenstein D."/>
            <person name="Chen Z."/>
            <person name="Engels R."/>
            <person name="Freedman E."/>
            <person name="Gellesch M."/>
            <person name="Goldberg J."/>
            <person name="Griggs A."/>
            <person name="Gujja S."/>
            <person name="Heiman D."/>
            <person name="Hepburn T."/>
            <person name="Howarth C."/>
            <person name="Jen D."/>
            <person name="Larson L."/>
            <person name="Lewis B."/>
            <person name="Mehta T."/>
            <person name="Park D."/>
            <person name="Pearson M."/>
            <person name="Roberts A."/>
            <person name="Saif S."/>
            <person name="Shea T."/>
            <person name="Shenoy N."/>
            <person name="Sisk P."/>
            <person name="Stolte C."/>
            <person name="Sykes S."/>
            <person name="Walk T."/>
            <person name="White J."/>
            <person name="Yandava C."/>
            <person name="Wirth D.F."/>
            <person name="Nusbaum C."/>
            <person name="Birren B."/>
        </authorList>
    </citation>
    <scope>NUCLEOTIDE SEQUENCE [LARGE SCALE GENOMIC DNA]</scope>
    <source>
        <strain evidence="2">RAJ116</strain>
    </source>
</reference>
<dbReference type="AlphaFoldDB" id="A0A0L0CYZ1"/>